<dbReference type="CDD" id="cd00037">
    <property type="entry name" value="CLECT"/>
    <property type="match status" value="1"/>
</dbReference>
<keyword evidence="4" id="KW-0472">Membrane</keyword>
<feature type="domain" description="Ig-like" evidence="7">
    <location>
        <begin position="506"/>
        <end position="595"/>
    </location>
</feature>
<feature type="domain" description="Fibronectin type-III" evidence="8">
    <location>
        <begin position="1115"/>
        <end position="1215"/>
    </location>
</feature>
<dbReference type="SUPFAM" id="SSF56436">
    <property type="entry name" value="C-type lectin-like"/>
    <property type="match status" value="1"/>
</dbReference>
<accession>A0A813N709</accession>
<organism evidence="9 10">
    <name type="scientific">Brachionus calyciflorus</name>
    <dbReference type="NCBI Taxonomy" id="104777"/>
    <lineage>
        <taxon>Eukaryota</taxon>
        <taxon>Metazoa</taxon>
        <taxon>Spiralia</taxon>
        <taxon>Gnathifera</taxon>
        <taxon>Rotifera</taxon>
        <taxon>Eurotatoria</taxon>
        <taxon>Monogononta</taxon>
        <taxon>Pseudotrocha</taxon>
        <taxon>Ploima</taxon>
        <taxon>Brachionidae</taxon>
        <taxon>Brachionus</taxon>
    </lineage>
</organism>
<dbReference type="InterPro" id="IPR003961">
    <property type="entry name" value="FN3_dom"/>
</dbReference>
<feature type="signal peptide" evidence="5">
    <location>
        <begin position="1"/>
        <end position="18"/>
    </location>
</feature>
<evidence type="ECO:0000259" key="7">
    <source>
        <dbReference type="PROSITE" id="PS50835"/>
    </source>
</evidence>
<feature type="chain" id="PRO_5032480370" description="Contactin" evidence="5">
    <location>
        <begin position="19"/>
        <end position="1259"/>
    </location>
</feature>
<evidence type="ECO:0000259" key="8">
    <source>
        <dbReference type="PROSITE" id="PS50853"/>
    </source>
</evidence>
<name>A0A813N709_9BILA</name>
<dbReference type="InterPro" id="IPR036179">
    <property type="entry name" value="Ig-like_dom_sf"/>
</dbReference>
<dbReference type="SUPFAM" id="SSF48726">
    <property type="entry name" value="Immunoglobulin"/>
    <property type="match status" value="6"/>
</dbReference>
<gene>
    <name evidence="9" type="ORF">OXX778_LOCUS3057</name>
</gene>
<dbReference type="InterPro" id="IPR003599">
    <property type="entry name" value="Ig_sub"/>
</dbReference>
<evidence type="ECO:0000313" key="10">
    <source>
        <dbReference type="Proteomes" id="UP000663879"/>
    </source>
</evidence>
<dbReference type="FunFam" id="2.60.40.10:FF:000028">
    <property type="entry name" value="Neuronal cell adhesion molecule"/>
    <property type="match status" value="1"/>
</dbReference>
<dbReference type="GO" id="GO:0098609">
    <property type="term" value="P:cell-cell adhesion"/>
    <property type="evidence" value="ECO:0007669"/>
    <property type="project" value="TreeGrafter"/>
</dbReference>
<dbReference type="InterPro" id="IPR016186">
    <property type="entry name" value="C-type_lectin-like/link_sf"/>
</dbReference>
<dbReference type="CDD" id="cd00063">
    <property type="entry name" value="FN3"/>
    <property type="match status" value="3"/>
</dbReference>
<dbReference type="PROSITE" id="PS50835">
    <property type="entry name" value="IG_LIKE"/>
    <property type="match status" value="5"/>
</dbReference>
<feature type="transmembrane region" description="Helical" evidence="4">
    <location>
        <begin position="1239"/>
        <end position="1258"/>
    </location>
</feature>
<keyword evidence="4" id="KW-0812">Transmembrane</keyword>
<dbReference type="EMBL" id="CAJNOC010000258">
    <property type="protein sequence ID" value="CAF0734643.1"/>
    <property type="molecule type" value="Genomic_DNA"/>
</dbReference>
<keyword evidence="5" id="KW-0732">Signal</keyword>
<feature type="domain" description="Fibronectin type-III" evidence="8">
    <location>
        <begin position="999"/>
        <end position="1103"/>
    </location>
</feature>
<protein>
    <recommendedName>
        <fullName evidence="11">Contactin</fullName>
    </recommendedName>
</protein>
<dbReference type="OrthoDB" id="3666223at2759"/>
<reference evidence="9" key="1">
    <citation type="submission" date="2021-02" db="EMBL/GenBank/DDBJ databases">
        <authorList>
            <person name="Nowell W R."/>
        </authorList>
    </citation>
    <scope>NUCLEOTIDE SEQUENCE</scope>
    <source>
        <strain evidence="9">Ploen Becks lab</strain>
    </source>
</reference>
<dbReference type="SUPFAM" id="SSF49265">
    <property type="entry name" value="Fibronectin type III"/>
    <property type="match status" value="2"/>
</dbReference>
<dbReference type="InterPro" id="IPR016187">
    <property type="entry name" value="CTDL_fold"/>
</dbReference>
<evidence type="ECO:0008006" key="11">
    <source>
        <dbReference type="Google" id="ProtNLM"/>
    </source>
</evidence>
<dbReference type="SMART" id="SM00060">
    <property type="entry name" value="FN3"/>
    <property type="match status" value="4"/>
</dbReference>
<evidence type="ECO:0000313" key="9">
    <source>
        <dbReference type="EMBL" id="CAF0734643.1"/>
    </source>
</evidence>
<sequence>MKFFNLILPLFLITEINSQNLECPREWIEFKGTVSCYRFQRYPLMNINDAKLRCQSDGAYLLSVESITEHMFIQDYLSNNDIEQRKWYTSGQEISGRWVWSSTNAVFSYEQGFLADNPEDQGSNLVYAYKFGTWGWIRDLGTDLRPFICEIPIKDSYKIVSEKRVIDYGLPSTIELRFIPRGPKIIEQPKDIDFGKLDPTVLGSTYNQMKNEIFVTLKCLADGYPIPQYEWYRGQIDSGLNAEYEFYPIDLTNERYFQHGGNLIISQPRSEDSGSYYCKATNQFGTVNSNIMQLREIVLDRFEKRERPKVIAKGFSESVIDCLYNNKNTEDINYIWFFNVLTQKVQQSKERFISRNGNLYFSRVTSGDAGNYICAVMSSNPDLRYVPSQTSEFTYLQVAGSQGSERDPRIWADFPMVFPNTKLPRIGSNATIECIAEGYPIPDYKWYRLIDGKRYPLQSKAILMNLDRVILIPSLQREDVGLYECHVQNYRNSHSRAVFLQAEIEPTFTVPLEDQVLDVGSNLEWYCEATGNVGSNIVYTWFINGTKIPHTTGRVRVDGQVLIIGSIQKADSGMYQCAALNLQNSITRYSTAELRVIEFAPTFIKKPMQGTVRAAVNGNATIVCNPEGAPKPTIQWYYNSVAISNGGRLRVLENGNLIIIGVSRSDEGNYTCDASNRLGRSSGSTYLYVVQGTSVEQPIDPNIYANINQTFFLPCTGFKPANIDLTYLWKFNDEYIELDGVKYAQDNYQRPGDLRIIRAQYTMEGEYKCIAKTTVDEVSMTYRVFVRGPPGSAAGVKCGKMGETYGTVSFVTGTDHGDPIVNFTIEASTDRQPEWKPVKENFTLPFSSNGEYVTDVTDLAAWSAYTFRVRAANKFGYGEPSQASDICNTNQDKPGAPPMNVSGGGGKIGDLKITWSPLPVEHWNGENLRYLVYFRKLGVTTAWEVREVPFESNLYVEYIIDSPPYVPYEVQVSAKNVRGEGPKSEIVIVYTAEGIPRKPVSNVRCEPFNSTAILVTWDPIEEDDFAILQGKLLGYVVRYWKTDLEENLNYWRKRFLGQRSSAVIIGLEPDTVYFVRVYVFNSAGESVESELFSHRTFRMAPQTPPQYVKVYQPEKPKDRKVILPDKRDMYRLVIEWRGISTDNNEEPLEGYYIKIWEYYQDIRNATIFYAAADSGKMVIDNIFKNRNYRLRVQGWSVGGEGKLSSPIKEFRIDNDGRLLMLYNPDTSLLYYNSMGVKSVNMSATAILAFFYLILFFYLY</sequence>
<dbReference type="PANTHER" id="PTHR44170">
    <property type="entry name" value="PROTEIN SIDEKICK"/>
    <property type="match status" value="1"/>
</dbReference>
<dbReference type="InterPro" id="IPR036116">
    <property type="entry name" value="FN3_sf"/>
</dbReference>
<dbReference type="InterPro" id="IPR001304">
    <property type="entry name" value="C-type_lectin-like"/>
</dbReference>
<dbReference type="Gene3D" id="3.10.100.10">
    <property type="entry name" value="Mannose-Binding Protein A, subunit A"/>
    <property type="match status" value="1"/>
</dbReference>
<dbReference type="InterPro" id="IPR007110">
    <property type="entry name" value="Ig-like_dom"/>
</dbReference>
<dbReference type="Gene3D" id="2.60.40.10">
    <property type="entry name" value="Immunoglobulins"/>
    <property type="match status" value="10"/>
</dbReference>
<feature type="domain" description="Fibronectin type-III" evidence="8">
    <location>
        <begin position="789"/>
        <end position="892"/>
    </location>
</feature>
<feature type="domain" description="Ig-like" evidence="7">
    <location>
        <begin position="415"/>
        <end position="505"/>
    </location>
</feature>
<keyword evidence="4" id="KW-1133">Transmembrane helix</keyword>
<keyword evidence="10" id="KW-1185">Reference proteome</keyword>
<dbReference type="Pfam" id="PF13927">
    <property type="entry name" value="Ig_3"/>
    <property type="match status" value="4"/>
</dbReference>
<feature type="domain" description="C-type lectin" evidence="6">
    <location>
        <begin position="36"/>
        <end position="150"/>
    </location>
</feature>
<dbReference type="InterPro" id="IPR013783">
    <property type="entry name" value="Ig-like_fold"/>
</dbReference>
<evidence type="ECO:0000259" key="6">
    <source>
        <dbReference type="PROSITE" id="PS50041"/>
    </source>
</evidence>
<keyword evidence="1" id="KW-0677">Repeat</keyword>
<comment type="caution">
    <text evidence="9">The sequence shown here is derived from an EMBL/GenBank/DDBJ whole genome shotgun (WGS) entry which is preliminary data.</text>
</comment>
<keyword evidence="3" id="KW-0393">Immunoglobulin domain</keyword>
<dbReference type="SMART" id="SM00034">
    <property type="entry name" value="CLECT"/>
    <property type="match status" value="1"/>
</dbReference>
<dbReference type="PROSITE" id="PS50853">
    <property type="entry name" value="FN3"/>
    <property type="match status" value="4"/>
</dbReference>
<dbReference type="FunFam" id="2.60.40.10:FF:000032">
    <property type="entry name" value="palladin isoform X1"/>
    <property type="match status" value="1"/>
</dbReference>
<dbReference type="SMART" id="SM00408">
    <property type="entry name" value="IGc2"/>
    <property type="match status" value="5"/>
</dbReference>
<feature type="domain" description="Ig-like" evidence="7">
    <location>
        <begin position="183"/>
        <end position="298"/>
    </location>
</feature>
<keyword evidence="2" id="KW-1015">Disulfide bond</keyword>
<feature type="domain" description="Fibronectin type-III" evidence="8">
    <location>
        <begin position="897"/>
        <end position="994"/>
    </location>
</feature>
<dbReference type="SMART" id="SM00409">
    <property type="entry name" value="IG"/>
    <property type="match status" value="6"/>
</dbReference>
<evidence type="ECO:0000256" key="2">
    <source>
        <dbReference type="ARBA" id="ARBA00023157"/>
    </source>
</evidence>
<evidence type="ECO:0000256" key="3">
    <source>
        <dbReference type="ARBA" id="ARBA00023319"/>
    </source>
</evidence>
<evidence type="ECO:0000256" key="1">
    <source>
        <dbReference type="ARBA" id="ARBA00022737"/>
    </source>
</evidence>
<dbReference type="PANTHER" id="PTHR44170:SF6">
    <property type="entry name" value="CONTACTIN"/>
    <property type="match status" value="1"/>
</dbReference>
<dbReference type="Proteomes" id="UP000663879">
    <property type="component" value="Unassembled WGS sequence"/>
</dbReference>
<dbReference type="InterPro" id="IPR003598">
    <property type="entry name" value="Ig_sub2"/>
</dbReference>
<evidence type="ECO:0000256" key="5">
    <source>
        <dbReference type="SAM" id="SignalP"/>
    </source>
</evidence>
<proteinExistence type="predicted"/>
<dbReference type="FunFam" id="2.60.40.10:FF:000035">
    <property type="entry name" value="Contactin 1"/>
    <property type="match status" value="1"/>
</dbReference>
<evidence type="ECO:0000256" key="4">
    <source>
        <dbReference type="SAM" id="Phobius"/>
    </source>
</evidence>
<dbReference type="Pfam" id="PF00059">
    <property type="entry name" value="Lectin_C"/>
    <property type="match status" value="1"/>
</dbReference>
<dbReference type="Pfam" id="PF00041">
    <property type="entry name" value="fn3"/>
    <property type="match status" value="2"/>
</dbReference>
<dbReference type="AlphaFoldDB" id="A0A813N709"/>
<dbReference type="PROSITE" id="PS50041">
    <property type="entry name" value="C_TYPE_LECTIN_2"/>
    <property type="match status" value="1"/>
</dbReference>
<feature type="domain" description="Ig-like" evidence="7">
    <location>
        <begin position="300"/>
        <end position="394"/>
    </location>
</feature>
<feature type="domain" description="Ig-like" evidence="7">
    <location>
        <begin position="601"/>
        <end position="690"/>
    </location>
</feature>